<keyword evidence="3" id="KW-1185">Reference proteome</keyword>
<proteinExistence type="predicted"/>
<dbReference type="RefSeq" id="WP_205493319.1">
    <property type="nucleotide sequence ID" value="NZ_JAFHAP010000005.1"/>
</dbReference>
<accession>A0ABS2WH09</accession>
<feature type="signal peptide" evidence="1">
    <location>
        <begin position="1"/>
        <end position="19"/>
    </location>
</feature>
<evidence type="ECO:0000313" key="3">
    <source>
        <dbReference type="Proteomes" id="UP001177120"/>
    </source>
</evidence>
<name>A0ABS2WH09_9BACL</name>
<comment type="caution">
    <text evidence="2">The sequence shown here is derived from an EMBL/GenBank/DDBJ whole genome shotgun (WGS) entry which is preliminary data.</text>
</comment>
<feature type="chain" id="PRO_5045402334" evidence="1">
    <location>
        <begin position="20"/>
        <end position="210"/>
    </location>
</feature>
<dbReference type="PROSITE" id="PS51257">
    <property type="entry name" value="PROKAR_LIPOPROTEIN"/>
    <property type="match status" value="1"/>
</dbReference>
<dbReference type="EMBL" id="JAFHAP010000005">
    <property type="protein sequence ID" value="MBN2908817.1"/>
    <property type="molecule type" value="Genomic_DNA"/>
</dbReference>
<protein>
    <submittedName>
        <fullName evidence="2">Uncharacterized protein</fullName>
    </submittedName>
</protein>
<reference evidence="2" key="1">
    <citation type="journal article" date="2024" name="Int. J. Syst. Evol. Microbiol.">
        <title>Polycladomyces zharkentensis sp. nov., a novel thermophilic cellulose- and starch-degrading member of the Bacillota from a geothermal aquifer in Kazakhstan.</title>
        <authorList>
            <person name="Mashzhan A."/>
            <person name="Kistaubayeva A."/>
            <person name="Javier-Lopez R."/>
            <person name="Bissenova U."/>
            <person name="Bissenbay A."/>
            <person name="Birkeland N.K."/>
        </authorList>
    </citation>
    <scope>NUCLEOTIDE SEQUENCE</scope>
    <source>
        <strain evidence="2">ZKZ2T</strain>
    </source>
</reference>
<keyword evidence="1" id="KW-0732">Signal</keyword>
<gene>
    <name evidence="2" type="ORF">JQC72_04675</name>
</gene>
<organism evidence="2 3">
    <name type="scientific">Polycladomyces zharkentensis</name>
    <dbReference type="NCBI Taxonomy" id="2807616"/>
    <lineage>
        <taxon>Bacteria</taxon>
        <taxon>Bacillati</taxon>
        <taxon>Bacillota</taxon>
        <taxon>Bacilli</taxon>
        <taxon>Bacillales</taxon>
        <taxon>Thermoactinomycetaceae</taxon>
        <taxon>Polycladomyces</taxon>
    </lineage>
</organism>
<evidence type="ECO:0000313" key="2">
    <source>
        <dbReference type="EMBL" id="MBN2908817.1"/>
    </source>
</evidence>
<dbReference type="Proteomes" id="UP001177120">
    <property type="component" value="Unassembled WGS sequence"/>
</dbReference>
<sequence length="210" mass="23768">MRKCIVVLLLMIFLVGCNAEFMDREPDRLPVIPTHDHGHSFTYKGKIYTAQAVLGVPSSQLGEPVGRVQPEDMVVYRIKGLSEEWLATQFEGTPTVYTSKKGINLQMLAPREIIAEDTTPIVSYFTDDPSIRDQTVIARLINRIVKGRYAMGKVEGKIRNLKLLSFVSSRYPGIRYQIYYTERLDGQTFLDDNVGRVYPGAGSMLKPYLD</sequence>
<evidence type="ECO:0000256" key="1">
    <source>
        <dbReference type="SAM" id="SignalP"/>
    </source>
</evidence>